<gene>
    <name evidence="2" type="ORF">FYK55_01485</name>
</gene>
<protein>
    <submittedName>
        <fullName evidence="2">Uncharacterized protein</fullName>
    </submittedName>
</protein>
<dbReference type="RefSeq" id="WP_150074225.1">
    <property type="nucleotide sequence ID" value="NZ_VWOX01000001.1"/>
</dbReference>
<proteinExistence type="predicted"/>
<evidence type="ECO:0000256" key="1">
    <source>
        <dbReference type="SAM" id="SignalP"/>
    </source>
</evidence>
<keyword evidence="3" id="KW-1185">Reference proteome</keyword>
<reference evidence="2 3" key="1">
    <citation type="submission" date="2019-08" db="EMBL/GenBank/DDBJ databases">
        <authorList>
            <person name="Dhanesh K."/>
            <person name="Kumar G."/>
            <person name="Sasikala C."/>
            <person name="Venkata Ramana C."/>
        </authorList>
    </citation>
    <scope>NUCLEOTIDE SEQUENCE [LARGE SCALE GENOMIC DNA]</scope>
    <source>
        <strain evidence="2 3">JC645</strain>
    </source>
</reference>
<feature type="signal peptide" evidence="1">
    <location>
        <begin position="1"/>
        <end position="23"/>
    </location>
</feature>
<accession>A0A5M6DHT5</accession>
<evidence type="ECO:0000313" key="3">
    <source>
        <dbReference type="Proteomes" id="UP000324479"/>
    </source>
</evidence>
<keyword evidence="1" id="KW-0732">Signal</keyword>
<sequence length="435" mass="48122">MKRIIIASCTSFLLVMSASRGFAQPDSDRTPSPDVGFDSTRVKFVQFYPVEDAKSIQIGDCGWVGDRLVVSGTRFDGEESRLWMMSLDESGQQQWFILLDPMRHNTDHLHTAGIFAYPRPFSRDPSETWSALVVRRGVDTGIRYVSKDGKVKRETEIGRIEQTDGTLWLSDERIYAFGSGELNPDSIDNAWIARLNEHGMLQWKTPIVFDELPSEVVGKEPAPGAKRYGGGLIAGGIPLADGTLLFSGAHRYGTSKFGTGPSDLFLVRMDEAGNEQDRHVLEARRVCSSPGIAEVDGSLFVLSTPQGFGRSLKEGYDIKLTRFDNQLNRVWEKDVQNSSSHSFGRSVLLSTGDQHAPLFLASPLIENRSTFIRARWLGLDGEQVDQTDIELKESPNTVLGASIVRDGEVFIVGQSGRAGFLVIRMPLVPPKKPNS</sequence>
<feature type="chain" id="PRO_5024318620" evidence="1">
    <location>
        <begin position="24"/>
        <end position="435"/>
    </location>
</feature>
<dbReference type="EMBL" id="VWOX01000001">
    <property type="protein sequence ID" value="KAA5547117.1"/>
    <property type="molecule type" value="Genomic_DNA"/>
</dbReference>
<dbReference type="AlphaFoldDB" id="A0A5M6DHT5"/>
<evidence type="ECO:0000313" key="2">
    <source>
        <dbReference type="EMBL" id="KAA5547117.1"/>
    </source>
</evidence>
<name>A0A5M6DHT5_9BACT</name>
<comment type="caution">
    <text evidence="2">The sequence shown here is derived from an EMBL/GenBank/DDBJ whole genome shotgun (WGS) entry which is preliminary data.</text>
</comment>
<organism evidence="2 3">
    <name type="scientific">Roseiconus nitratireducens</name>
    <dbReference type="NCBI Taxonomy" id="2605748"/>
    <lineage>
        <taxon>Bacteria</taxon>
        <taxon>Pseudomonadati</taxon>
        <taxon>Planctomycetota</taxon>
        <taxon>Planctomycetia</taxon>
        <taxon>Pirellulales</taxon>
        <taxon>Pirellulaceae</taxon>
        <taxon>Roseiconus</taxon>
    </lineage>
</organism>
<dbReference type="Proteomes" id="UP000324479">
    <property type="component" value="Unassembled WGS sequence"/>
</dbReference>